<dbReference type="InterPro" id="IPR005174">
    <property type="entry name" value="KIB1-4_b-propeller"/>
</dbReference>
<dbReference type="AlphaFoldDB" id="A0ABC8K0N7"/>
<evidence type="ECO:0000313" key="3">
    <source>
        <dbReference type="Proteomes" id="UP001642260"/>
    </source>
</evidence>
<dbReference type="EMBL" id="CAKOAT010156266">
    <property type="protein sequence ID" value="CAH8347322.1"/>
    <property type="molecule type" value="Genomic_DNA"/>
</dbReference>
<evidence type="ECO:0000259" key="1">
    <source>
        <dbReference type="Pfam" id="PF03478"/>
    </source>
</evidence>
<dbReference type="PANTHER" id="PTHR31681:SF88">
    <property type="entry name" value="DUF295 DOMAIN-CONTAINING PROTEIN"/>
    <property type="match status" value="1"/>
</dbReference>
<proteinExistence type="predicted"/>
<gene>
    <name evidence="2" type="ORF">ERUC_LOCUS17114</name>
</gene>
<comment type="caution">
    <text evidence="2">The sequence shown here is derived from an EMBL/GenBank/DDBJ whole genome shotgun (WGS) entry which is preliminary data.</text>
</comment>
<evidence type="ECO:0000313" key="2">
    <source>
        <dbReference type="EMBL" id="CAH8347322.1"/>
    </source>
</evidence>
<name>A0ABC8K0N7_ERUVS</name>
<reference evidence="2 3" key="1">
    <citation type="submission" date="2022-03" db="EMBL/GenBank/DDBJ databases">
        <authorList>
            <person name="Macdonald S."/>
            <person name="Ahmed S."/>
            <person name="Newling K."/>
        </authorList>
    </citation>
    <scope>NUCLEOTIDE SEQUENCE [LARGE SCALE GENOMIC DNA]</scope>
</reference>
<dbReference type="Pfam" id="PF03478">
    <property type="entry name" value="Beta-prop_KIB1-4"/>
    <property type="match status" value="1"/>
</dbReference>
<accession>A0ABC8K0N7</accession>
<organism evidence="2 3">
    <name type="scientific">Eruca vesicaria subsp. sativa</name>
    <name type="common">Garden rocket</name>
    <name type="synonym">Eruca sativa</name>
    <dbReference type="NCBI Taxonomy" id="29727"/>
    <lineage>
        <taxon>Eukaryota</taxon>
        <taxon>Viridiplantae</taxon>
        <taxon>Streptophyta</taxon>
        <taxon>Embryophyta</taxon>
        <taxon>Tracheophyta</taxon>
        <taxon>Spermatophyta</taxon>
        <taxon>Magnoliopsida</taxon>
        <taxon>eudicotyledons</taxon>
        <taxon>Gunneridae</taxon>
        <taxon>Pentapetalae</taxon>
        <taxon>rosids</taxon>
        <taxon>malvids</taxon>
        <taxon>Brassicales</taxon>
        <taxon>Brassicaceae</taxon>
        <taxon>Brassiceae</taxon>
        <taxon>Eruca</taxon>
    </lineage>
</organism>
<keyword evidence="3" id="KW-1185">Reference proteome</keyword>
<dbReference type="PANTHER" id="PTHR31681">
    <property type="entry name" value="C2H2-LIKE ZINC FINGER PROTEIN"/>
    <property type="match status" value="1"/>
</dbReference>
<sequence length="354" mass="39766">MSLLLSRVSKFRLGEPALLRRSYFRLLSSGFSSSMLQTPACSIARAEPCGDDLGKLVIRIDNEYCDTYLEKKVPLELMNEMVTVGASHGWVATLKEDGIVRLQDDLNPVASDTNPKRIALPPLVTLPHCQTKVVTNVAMSTSSPEDEDCVVAVKFLGPQLSLCRPAQCKWTNIMIKNPCFFSSRVMFSEKDDMFRMPGSGGHLIGSWDRLGKQHKFQRLQFKNLPELTKAKRELLYSCSVSEHLVESRTTCETFLVKWFRKANPKCLSKMKTRGVMVFKLEEQGKAVYTQDIGELNIFISKSEAFCLPAGSIPSNFVELLDFDEMTNVCLDGYFIGPGNFTSMAPYFIPPQNKI</sequence>
<feature type="domain" description="KIB1-4 beta-propeller" evidence="1">
    <location>
        <begin position="70"/>
        <end position="313"/>
    </location>
</feature>
<protein>
    <recommendedName>
        <fullName evidence="1">KIB1-4 beta-propeller domain-containing protein</fullName>
    </recommendedName>
</protein>
<dbReference type="Proteomes" id="UP001642260">
    <property type="component" value="Unassembled WGS sequence"/>
</dbReference>